<dbReference type="Proteomes" id="UP000601041">
    <property type="component" value="Unassembled WGS sequence"/>
</dbReference>
<reference evidence="1 2" key="1">
    <citation type="submission" date="2020-11" db="EMBL/GenBank/DDBJ databases">
        <authorList>
            <person name="Lassalle F."/>
        </authorList>
    </citation>
    <scope>NUCLEOTIDE SEQUENCE [LARGE SCALE GENOMIC DNA]</scope>
    <source>
        <strain evidence="1 2">AB21</strain>
    </source>
</reference>
<sequence length="81" mass="9412">MAKISLVGQISEVDREIRMREQVYPKQIRDGKMRQAEAELAMERIHAVRATLVFIQENEAEIRAFIEQRKQERAATSRGQA</sequence>
<keyword evidence="2" id="KW-1185">Reference proteome</keyword>
<dbReference type="RefSeq" id="WP_142589836.1">
    <property type="nucleotide sequence ID" value="NZ_CABFWE030000016.1"/>
</dbReference>
<accession>A0ABN7JZJ5</accession>
<comment type="caution">
    <text evidence="1">The sequence shown here is derived from an EMBL/GenBank/DDBJ whole genome shotgun (WGS) entry which is preliminary data.</text>
</comment>
<evidence type="ECO:0000313" key="2">
    <source>
        <dbReference type="Proteomes" id="UP000601041"/>
    </source>
</evidence>
<name>A0ABN7JZJ5_9HYPH</name>
<proteinExistence type="predicted"/>
<dbReference type="EMBL" id="CABFWE030000016">
    <property type="protein sequence ID" value="CAD7055284.1"/>
    <property type="molecule type" value="Genomic_DNA"/>
</dbReference>
<organism evidence="1 2">
    <name type="scientific">Pseudorhizobium halotolerans</name>
    <dbReference type="NCBI Taxonomy" id="1233081"/>
    <lineage>
        <taxon>Bacteria</taxon>
        <taxon>Pseudomonadati</taxon>
        <taxon>Pseudomonadota</taxon>
        <taxon>Alphaproteobacteria</taxon>
        <taxon>Hyphomicrobiales</taxon>
        <taxon>Rhizobiaceae</taxon>
        <taxon>Rhizobium/Agrobacterium group</taxon>
        <taxon>Pseudorhizobium</taxon>
    </lineage>
</organism>
<gene>
    <name evidence="1" type="ORF">RHAB21_00688</name>
</gene>
<protein>
    <submittedName>
        <fullName evidence="1">Uncharacterized protein</fullName>
    </submittedName>
</protein>
<evidence type="ECO:0000313" key="1">
    <source>
        <dbReference type="EMBL" id="CAD7055284.1"/>
    </source>
</evidence>